<evidence type="ECO:0000313" key="3">
    <source>
        <dbReference type="Proteomes" id="UP000325081"/>
    </source>
</evidence>
<feature type="compositionally biased region" description="Basic residues" evidence="1">
    <location>
        <begin position="10"/>
        <end position="38"/>
    </location>
</feature>
<evidence type="ECO:0000256" key="1">
    <source>
        <dbReference type="SAM" id="MobiDB-lite"/>
    </source>
</evidence>
<dbReference type="Proteomes" id="UP000325081">
    <property type="component" value="Unassembled WGS sequence"/>
</dbReference>
<accession>A0A5A7QAJ2</accession>
<evidence type="ECO:0000313" key="2">
    <source>
        <dbReference type="EMBL" id="GER42074.1"/>
    </source>
</evidence>
<proteinExistence type="predicted"/>
<organism evidence="2 3">
    <name type="scientific">Striga asiatica</name>
    <name type="common">Asiatic witchweed</name>
    <name type="synonym">Buchnera asiatica</name>
    <dbReference type="NCBI Taxonomy" id="4170"/>
    <lineage>
        <taxon>Eukaryota</taxon>
        <taxon>Viridiplantae</taxon>
        <taxon>Streptophyta</taxon>
        <taxon>Embryophyta</taxon>
        <taxon>Tracheophyta</taxon>
        <taxon>Spermatophyta</taxon>
        <taxon>Magnoliopsida</taxon>
        <taxon>eudicotyledons</taxon>
        <taxon>Gunneridae</taxon>
        <taxon>Pentapetalae</taxon>
        <taxon>asterids</taxon>
        <taxon>lamiids</taxon>
        <taxon>Lamiales</taxon>
        <taxon>Orobanchaceae</taxon>
        <taxon>Buchnereae</taxon>
        <taxon>Striga</taxon>
    </lineage>
</organism>
<keyword evidence="3" id="KW-1185">Reference proteome</keyword>
<protein>
    <submittedName>
        <fullName evidence="2">Uncharacterized protein</fullName>
    </submittedName>
</protein>
<comment type="caution">
    <text evidence="2">The sequence shown here is derived from an EMBL/GenBank/DDBJ whole genome shotgun (WGS) entry which is preliminary data.</text>
</comment>
<dbReference type="AlphaFoldDB" id="A0A5A7QAJ2"/>
<sequence>MRSLLNTTKSSRKRRHISIKSSRKRRRISAKSSRKTRRISVFQRLPYGTNPPANGDSKPIQSANARRRDSTSNQMFLVRYVRNGNLDHAVITTENNKNNSFRLVPDDDDDLPHNLLSLIRVENYVRLYEFSRYPVIGSCDSYIWVLGQNRHPYDLEIEEMEFPNLPRLKKLAIEVKGVGCWSIRYFVPLMYA</sequence>
<dbReference type="EMBL" id="BKCP01006283">
    <property type="protein sequence ID" value="GER42074.1"/>
    <property type="molecule type" value="Genomic_DNA"/>
</dbReference>
<reference evidence="3" key="1">
    <citation type="journal article" date="2019" name="Curr. Biol.">
        <title>Genome Sequence of Striga asiatica Provides Insight into the Evolution of Plant Parasitism.</title>
        <authorList>
            <person name="Yoshida S."/>
            <person name="Kim S."/>
            <person name="Wafula E.K."/>
            <person name="Tanskanen J."/>
            <person name="Kim Y.M."/>
            <person name="Honaas L."/>
            <person name="Yang Z."/>
            <person name="Spallek T."/>
            <person name="Conn C.E."/>
            <person name="Ichihashi Y."/>
            <person name="Cheong K."/>
            <person name="Cui S."/>
            <person name="Der J.P."/>
            <person name="Gundlach H."/>
            <person name="Jiao Y."/>
            <person name="Hori C."/>
            <person name="Ishida J.K."/>
            <person name="Kasahara H."/>
            <person name="Kiba T."/>
            <person name="Kim M.S."/>
            <person name="Koo N."/>
            <person name="Laohavisit A."/>
            <person name="Lee Y.H."/>
            <person name="Lumba S."/>
            <person name="McCourt P."/>
            <person name="Mortimer J.C."/>
            <person name="Mutuku J.M."/>
            <person name="Nomura T."/>
            <person name="Sasaki-Sekimoto Y."/>
            <person name="Seto Y."/>
            <person name="Wang Y."/>
            <person name="Wakatake T."/>
            <person name="Sakakibara H."/>
            <person name="Demura T."/>
            <person name="Yamaguchi S."/>
            <person name="Yoneyama K."/>
            <person name="Manabe R.I."/>
            <person name="Nelson D.C."/>
            <person name="Schulman A.H."/>
            <person name="Timko M.P."/>
            <person name="dePamphilis C.W."/>
            <person name="Choi D."/>
            <person name="Shirasu K."/>
        </authorList>
    </citation>
    <scope>NUCLEOTIDE SEQUENCE [LARGE SCALE GENOMIC DNA]</scope>
    <source>
        <strain evidence="3">cv. UVA1</strain>
    </source>
</reference>
<name>A0A5A7QAJ2_STRAF</name>
<feature type="region of interest" description="Disordered" evidence="1">
    <location>
        <begin position="1"/>
        <end position="70"/>
    </location>
</feature>
<gene>
    <name evidence="2" type="ORF">STAS_18831</name>
</gene>